<feature type="repeat" description="TPR" evidence="1">
    <location>
        <begin position="177"/>
        <end position="210"/>
    </location>
</feature>
<sequence length="273" mass="30297">MANMVGKIKSISNTNNRNIHSAITSIICMISLTAVSNIMGCSKNVLPNNMDYSSTSPIFTPSPTFTSSSKSKTAAAKLRQLGLRYRQQGRYTDAIISLEEATSVEPENLSGQVLLGWTLHLGGREASAMKVLEQVLEKDANYIPALNALGIVYLVSGDLDKAVITHERAKEIRANNEIAYYNLTLAYQRLKKYDLAIARGKQATILEPTNPHPWVALALVYWGQGMKTQARQTYNRAVQLDSRYGQSKFLINLKQAGFSEEQIDNVREIVKIL</sequence>
<evidence type="ECO:0000313" key="3">
    <source>
        <dbReference type="EMBL" id="MBA4465401.1"/>
    </source>
</evidence>
<gene>
    <name evidence="3" type="ORF">FHK98_06715</name>
</gene>
<dbReference type="PROSITE" id="PS50005">
    <property type="entry name" value="TPR"/>
    <property type="match status" value="3"/>
</dbReference>
<dbReference type="Proteomes" id="UP000538075">
    <property type="component" value="Unassembled WGS sequence"/>
</dbReference>
<feature type="repeat" description="TPR" evidence="1">
    <location>
        <begin position="75"/>
        <end position="108"/>
    </location>
</feature>
<accession>A0A838WIA4</accession>
<dbReference type="AlphaFoldDB" id="A0A838WIA4"/>
<dbReference type="SUPFAM" id="SSF48452">
    <property type="entry name" value="TPR-like"/>
    <property type="match status" value="1"/>
</dbReference>
<evidence type="ECO:0000256" key="1">
    <source>
        <dbReference type="PROSITE-ProRule" id="PRU00339"/>
    </source>
</evidence>
<dbReference type="Pfam" id="PF13181">
    <property type="entry name" value="TPR_8"/>
    <property type="match status" value="1"/>
</dbReference>
<evidence type="ECO:0000313" key="4">
    <source>
        <dbReference type="Proteomes" id="UP000538075"/>
    </source>
</evidence>
<keyword evidence="2" id="KW-1133">Transmembrane helix</keyword>
<dbReference type="SMART" id="SM00028">
    <property type="entry name" value="TPR"/>
    <property type="match status" value="5"/>
</dbReference>
<protein>
    <submittedName>
        <fullName evidence="3">Tetratricopeptide repeat protein</fullName>
    </submittedName>
</protein>
<dbReference type="PANTHER" id="PTHR12558:SF13">
    <property type="entry name" value="CELL DIVISION CYCLE PROTEIN 27 HOMOLOG"/>
    <property type="match status" value="1"/>
</dbReference>
<evidence type="ECO:0000256" key="2">
    <source>
        <dbReference type="SAM" id="Phobius"/>
    </source>
</evidence>
<dbReference type="EMBL" id="VDFG01000400">
    <property type="protein sequence ID" value="MBA4465401.1"/>
    <property type="molecule type" value="Genomic_DNA"/>
</dbReference>
<dbReference type="Gene3D" id="1.25.40.10">
    <property type="entry name" value="Tetratricopeptide repeat domain"/>
    <property type="match status" value="1"/>
</dbReference>
<name>A0A838WIA4_9CYAN</name>
<dbReference type="PANTHER" id="PTHR12558">
    <property type="entry name" value="CELL DIVISION CYCLE 16,23,27"/>
    <property type="match status" value="1"/>
</dbReference>
<reference evidence="3 4" key="1">
    <citation type="journal article" date="2020" name="J. Appl. Phycol.">
        <title>Morphological changes and genome evolution in Raphidiopsis raciborskii CS-506 after 23 years in culture.</title>
        <authorList>
            <person name="Willis A."/>
            <person name="Bent S.J."/>
            <person name="Jameson I.D."/>
        </authorList>
    </citation>
    <scope>NUCLEOTIDE SEQUENCE [LARGE SCALE GENOMIC DNA]</scope>
    <source>
        <strain evidence="3 4">CS-506_A</strain>
    </source>
</reference>
<comment type="caution">
    <text evidence="3">The sequence shown here is derived from an EMBL/GenBank/DDBJ whole genome shotgun (WGS) entry which is preliminary data.</text>
</comment>
<proteinExistence type="predicted"/>
<organism evidence="3 4">
    <name type="scientific">Cylindrospermopsis raciborskii CS-506_A</name>
    <dbReference type="NCBI Taxonomy" id="2585140"/>
    <lineage>
        <taxon>Bacteria</taxon>
        <taxon>Bacillati</taxon>
        <taxon>Cyanobacteriota</taxon>
        <taxon>Cyanophyceae</taxon>
        <taxon>Nostocales</taxon>
        <taxon>Aphanizomenonaceae</taxon>
        <taxon>Cylindrospermopsis</taxon>
    </lineage>
</organism>
<keyword evidence="2" id="KW-0812">Transmembrane</keyword>
<dbReference type="InterPro" id="IPR019734">
    <property type="entry name" value="TPR_rpt"/>
</dbReference>
<feature type="repeat" description="TPR" evidence="1">
    <location>
        <begin position="143"/>
        <end position="176"/>
    </location>
</feature>
<keyword evidence="2" id="KW-0472">Membrane</keyword>
<feature type="transmembrane region" description="Helical" evidence="2">
    <location>
        <begin position="21"/>
        <end position="40"/>
    </location>
</feature>
<dbReference type="InterPro" id="IPR011990">
    <property type="entry name" value="TPR-like_helical_dom_sf"/>
</dbReference>
<dbReference type="Pfam" id="PF13432">
    <property type="entry name" value="TPR_16"/>
    <property type="match status" value="1"/>
</dbReference>
<keyword evidence="1" id="KW-0802">TPR repeat</keyword>